<dbReference type="PANTHER" id="PTHR43228:SF1">
    <property type="entry name" value="TWO-COMPONENT RESPONSE REGULATOR ARR22"/>
    <property type="match status" value="1"/>
</dbReference>
<dbReference type="SMART" id="SM00448">
    <property type="entry name" value="REC"/>
    <property type="match status" value="1"/>
</dbReference>
<comment type="caution">
    <text evidence="5">The sequence shown here is derived from an EMBL/GenBank/DDBJ whole genome shotgun (WGS) entry which is preliminary data.</text>
</comment>
<evidence type="ECO:0000313" key="6">
    <source>
        <dbReference type="Proteomes" id="UP000754644"/>
    </source>
</evidence>
<evidence type="ECO:0000259" key="4">
    <source>
        <dbReference type="PROSITE" id="PS50930"/>
    </source>
</evidence>
<evidence type="ECO:0000256" key="2">
    <source>
        <dbReference type="PROSITE-ProRule" id="PRU00169"/>
    </source>
</evidence>
<dbReference type="InterPro" id="IPR011006">
    <property type="entry name" value="CheY-like_superfamily"/>
</dbReference>
<keyword evidence="1" id="KW-0902">Two-component regulatory system</keyword>
<dbReference type="PROSITE" id="PS50110">
    <property type="entry name" value="RESPONSE_REGULATORY"/>
    <property type="match status" value="1"/>
</dbReference>
<dbReference type="Gene3D" id="2.40.50.1020">
    <property type="entry name" value="LytTr DNA-binding domain"/>
    <property type="match status" value="1"/>
</dbReference>
<dbReference type="Proteomes" id="UP000754644">
    <property type="component" value="Unassembled WGS sequence"/>
</dbReference>
<dbReference type="Pfam" id="PF00072">
    <property type="entry name" value="Response_reg"/>
    <property type="match status" value="1"/>
</dbReference>
<gene>
    <name evidence="5" type="ORF">HQ497_09570</name>
</gene>
<dbReference type="InterPro" id="IPR001789">
    <property type="entry name" value="Sig_transdc_resp-reg_receiver"/>
</dbReference>
<organism evidence="5 6">
    <name type="scientific">SAR86 cluster bacterium</name>
    <dbReference type="NCBI Taxonomy" id="2030880"/>
    <lineage>
        <taxon>Bacteria</taxon>
        <taxon>Pseudomonadati</taxon>
        <taxon>Pseudomonadota</taxon>
        <taxon>Gammaproteobacteria</taxon>
        <taxon>SAR86 cluster</taxon>
    </lineage>
</organism>
<dbReference type="InterPro" id="IPR052048">
    <property type="entry name" value="ST_Response_Regulator"/>
</dbReference>
<dbReference type="AlphaFoldDB" id="A0A972VY12"/>
<evidence type="ECO:0000256" key="1">
    <source>
        <dbReference type="ARBA" id="ARBA00023012"/>
    </source>
</evidence>
<proteinExistence type="predicted"/>
<feature type="domain" description="Response regulatory" evidence="3">
    <location>
        <begin position="2"/>
        <end position="116"/>
    </location>
</feature>
<dbReference type="PROSITE" id="PS50930">
    <property type="entry name" value="HTH_LYTTR"/>
    <property type="match status" value="1"/>
</dbReference>
<protein>
    <submittedName>
        <fullName evidence="5">Response regulator transcription factor</fullName>
    </submittedName>
</protein>
<dbReference type="SMART" id="SM00850">
    <property type="entry name" value="LytTR"/>
    <property type="match status" value="1"/>
</dbReference>
<dbReference type="InterPro" id="IPR007492">
    <property type="entry name" value="LytTR_DNA-bd_dom"/>
</dbReference>
<evidence type="ECO:0000259" key="3">
    <source>
        <dbReference type="PROSITE" id="PS50110"/>
    </source>
</evidence>
<dbReference type="GO" id="GO:0000160">
    <property type="term" value="P:phosphorelay signal transduction system"/>
    <property type="evidence" value="ECO:0007669"/>
    <property type="project" value="UniProtKB-KW"/>
</dbReference>
<dbReference type="PANTHER" id="PTHR43228">
    <property type="entry name" value="TWO-COMPONENT RESPONSE REGULATOR"/>
    <property type="match status" value="1"/>
</dbReference>
<sequence length="246" mass="27944">MKVLIVDDEKLARERLIRMVNTLDQYDVVGEAASGDEAVRRTLEFEPDIVLMDIRMPGTDGMAAAHKIAAMPAPPAVVFCTAFSEHAIEAIEANAAGYLLKPVRREALVEVLKKVGRFNKVQERAVSGEDESMKQRVRTHICARTRRGIELIPLSEIRFFQADHKYVTVRHESGEVLIDDSLRDLEDEFGDRVVRIHRNALVMTDHLEGLDRNLQGHYQVRMRGVEDKLDVSRRHVSGLRRLVQSL</sequence>
<keyword evidence="2" id="KW-0597">Phosphoprotein</keyword>
<dbReference type="EMBL" id="JABMOJ010000355">
    <property type="protein sequence ID" value="NQV65601.1"/>
    <property type="molecule type" value="Genomic_DNA"/>
</dbReference>
<evidence type="ECO:0000313" key="5">
    <source>
        <dbReference type="EMBL" id="NQV65601.1"/>
    </source>
</evidence>
<dbReference type="SUPFAM" id="SSF52172">
    <property type="entry name" value="CheY-like"/>
    <property type="match status" value="1"/>
</dbReference>
<feature type="modified residue" description="4-aspartylphosphate" evidence="2">
    <location>
        <position position="53"/>
    </location>
</feature>
<feature type="domain" description="HTH LytTR-type" evidence="4">
    <location>
        <begin position="141"/>
        <end position="245"/>
    </location>
</feature>
<dbReference type="Gene3D" id="3.40.50.2300">
    <property type="match status" value="1"/>
</dbReference>
<dbReference type="Pfam" id="PF04397">
    <property type="entry name" value="LytTR"/>
    <property type="match status" value="1"/>
</dbReference>
<name>A0A972VY12_9GAMM</name>
<accession>A0A972VY12</accession>
<reference evidence="5" key="1">
    <citation type="submission" date="2020-05" db="EMBL/GenBank/DDBJ databases">
        <title>Sulfur intermediates as new biogeochemical hubs in an aquatic model microbial ecosystem.</title>
        <authorList>
            <person name="Vigneron A."/>
        </authorList>
    </citation>
    <scope>NUCLEOTIDE SEQUENCE</scope>
    <source>
        <strain evidence="5">Bin.250</strain>
    </source>
</reference>
<dbReference type="GO" id="GO:0003677">
    <property type="term" value="F:DNA binding"/>
    <property type="evidence" value="ECO:0007669"/>
    <property type="project" value="InterPro"/>
</dbReference>